<dbReference type="EMBL" id="FM178379">
    <property type="protein sequence ID" value="CAQ79896.1"/>
    <property type="molecule type" value="Genomic_DNA"/>
</dbReference>
<dbReference type="RefSeq" id="WP_012550727.1">
    <property type="nucleotide sequence ID" value="NC_011312.1"/>
</dbReference>
<dbReference type="eggNOG" id="ENOG5031MY0">
    <property type="taxonomic scope" value="Bacteria"/>
</dbReference>
<accession>B6EIM6</accession>
<keyword evidence="1" id="KW-0449">Lipoprotein</keyword>
<dbReference type="Proteomes" id="UP000001730">
    <property type="component" value="Chromosome 1"/>
</dbReference>
<sequence length="181" mass="20521">MKYFISFILLLTLSGCVSETYQEKSTINLVTTGDINNILQNKTTFAWHPTISANFLNKELNNRDIEQRFSQALKASLEQKGYLFTDDVSNADFYIGYGLGIEENIKDMAILEKTGLLTGIQPIGIDDNDDSQKASIFIALFLPNQPYQQWSVLAQGYTNTDNTYSLDEVTELMLHDLKEKQ</sequence>
<dbReference type="KEGG" id="vsa:VSAL_I2211"/>
<dbReference type="PROSITE" id="PS51257">
    <property type="entry name" value="PROKAR_LIPOPROTEIN"/>
    <property type="match status" value="1"/>
</dbReference>
<evidence type="ECO:0000313" key="2">
    <source>
        <dbReference type="Proteomes" id="UP000001730"/>
    </source>
</evidence>
<organism evidence="1 2">
    <name type="scientific">Aliivibrio salmonicida (strain LFI1238)</name>
    <name type="common">Vibrio salmonicida (strain LFI1238)</name>
    <dbReference type="NCBI Taxonomy" id="316275"/>
    <lineage>
        <taxon>Bacteria</taxon>
        <taxon>Pseudomonadati</taxon>
        <taxon>Pseudomonadota</taxon>
        <taxon>Gammaproteobacteria</taxon>
        <taxon>Vibrionales</taxon>
        <taxon>Vibrionaceae</taxon>
        <taxon>Aliivibrio</taxon>
    </lineage>
</organism>
<dbReference type="HOGENOM" id="CLU_117647_0_0_6"/>
<keyword evidence="2" id="KW-1185">Reference proteome</keyword>
<protein>
    <submittedName>
        <fullName evidence="1">Lipoprotein</fullName>
    </submittedName>
</protein>
<reference evidence="1 2" key="1">
    <citation type="journal article" date="2008" name="BMC Genomics">
        <title>The genome sequence of the fish pathogen Aliivibrio salmonicida strain LFI1238 shows extensive evidence of gene decay.</title>
        <authorList>
            <person name="Hjerde E."/>
            <person name="Lorentzen M.S."/>
            <person name="Holden M.T."/>
            <person name="Seeger K."/>
            <person name="Paulsen S."/>
            <person name="Bason N."/>
            <person name="Churcher C."/>
            <person name="Harris D."/>
            <person name="Norbertczak H."/>
            <person name="Quail M.A."/>
            <person name="Sanders S."/>
            <person name="Thurston S."/>
            <person name="Parkhill J."/>
            <person name="Willassen N.P."/>
            <person name="Thomson N.R."/>
        </authorList>
    </citation>
    <scope>NUCLEOTIDE SEQUENCE [LARGE SCALE GENOMIC DNA]</scope>
    <source>
        <strain evidence="1 2">LFI1238</strain>
    </source>
</reference>
<dbReference type="Gene3D" id="3.30.160.670">
    <property type="match status" value="1"/>
</dbReference>
<name>B6EIM6_ALISL</name>
<proteinExistence type="predicted"/>
<evidence type="ECO:0000313" key="1">
    <source>
        <dbReference type="EMBL" id="CAQ79896.1"/>
    </source>
</evidence>
<dbReference type="AlphaFoldDB" id="B6EIM6"/>
<gene>
    <name evidence="1" type="ordered locus">VSAL_I2211</name>
</gene>